<name>A0ABZ2TUE0_9FLAO</name>
<evidence type="ECO:0000313" key="2">
    <source>
        <dbReference type="EMBL" id="WYW56626.1"/>
    </source>
</evidence>
<proteinExistence type="predicted"/>
<dbReference type="EMBL" id="CP150496">
    <property type="protein sequence ID" value="WYW56626.1"/>
    <property type="molecule type" value="Genomic_DNA"/>
</dbReference>
<feature type="domain" description="AMP-dependent synthetase/ligase" evidence="1">
    <location>
        <begin position="45"/>
        <end position="221"/>
    </location>
</feature>
<evidence type="ECO:0000259" key="1">
    <source>
        <dbReference type="Pfam" id="PF00501"/>
    </source>
</evidence>
<organism evidence="2 3">
    <name type="scientific">Polaribacter marinaquae</name>
    <dbReference type="NCBI Taxonomy" id="1642819"/>
    <lineage>
        <taxon>Bacteria</taxon>
        <taxon>Pseudomonadati</taxon>
        <taxon>Bacteroidota</taxon>
        <taxon>Flavobacteriia</taxon>
        <taxon>Flavobacteriales</taxon>
        <taxon>Flavobacteriaceae</taxon>
    </lineage>
</organism>
<dbReference type="PANTHER" id="PTHR43201:SF32">
    <property type="entry name" value="2-SUCCINYLBENZOATE--COA LIGASE, CHLOROPLASTIC_PEROXISOMAL"/>
    <property type="match status" value="1"/>
</dbReference>
<accession>A0ABZ2TUE0</accession>
<dbReference type="Pfam" id="PF00501">
    <property type="entry name" value="AMP-binding"/>
    <property type="match status" value="1"/>
</dbReference>
<gene>
    <name evidence="2" type="ORF">WG950_05075</name>
</gene>
<dbReference type="Proteomes" id="UP001491088">
    <property type="component" value="Chromosome"/>
</dbReference>
<dbReference type="InterPro" id="IPR045851">
    <property type="entry name" value="AMP-bd_C_sf"/>
</dbReference>
<reference evidence="2 3" key="1">
    <citation type="submission" date="2024-03" db="EMBL/GenBank/DDBJ databases">
        <authorList>
            <person name="Cao K."/>
        </authorList>
    </citation>
    <scope>NUCLEOTIDE SEQUENCE [LARGE SCALE GENOMIC DNA]</scope>
    <source>
        <strain evidence="2 3">MCCC 1K00696</strain>
    </source>
</reference>
<dbReference type="RefSeq" id="WP_340934570.1">
    <property type="nucleotide sequence ID" value="NZ_CP150496.1"/>
</dbReference>
<dbReference type="Gene3D" id="3.40.50.12780">
    <property type="entry name" value="N-terminal domain of ligase-like"/>
    <property type="match status" value="1"/>
</dbReference>
<keyword evidence="3" id="KW-1185">Reference proteome</keyword>
<dbReference type="InterPro" id="IPR042099">
    <property type="entry name" value="ANL_N_sf"/>
</dbReference>
<dbReference type="InterPro" id="IPR020845">
    <property type="entry name" value="AMP-binding_CS"/>
</dbReference>
<dbReference type="SUPFAM" id="SSF56801">
    <property type="entry name" value="Acetyl-CoA synthetase-like"/>
    <property type="match status" value="1"/>
</dbReference>
<dbReference type="Gene3D" id="3.30.300.30">
    <property type="match status" value="1"/>
</dbReference>
<protein>
    <submittedName>
        <fullName evidence="2">AMP-binding protein</fullName>
    </submittedName>
</protein>
<dbReference type="PROSITE" id="PS00455">
    <property type="entry name" value="AMP_BINDING"/>
    <property type="match status" value="1"/>
</dbReference>
<evidence type="ECO:0000313" key="3">
    <source>
        <dbReference type="Proteomes" id="UP001491088"/>
    </source>
</evidence>
<dbReference type="InterPro" id="IPR000873">
    <property type="entry name" value="AMP-dep_synth/lig_dom"/>
</dbReference>
<dbReference type="PANTHER" id="PTHR43201">
    <property type="entry name" value="ACYL-COA SYNTHETASE"/>
    <property type="match status" value="1"/>
</dbReference>
<sequence length="363" mass="40980">MNYSKNYIHNSFQLNGYSFSNSAELLNYTSKISKDVFLFLEEWFSDSNSVIIQTSGSTGKPKNIELQKERMFNSAIATGNYFNLKAETTALLCLPASYVAGKMMLIRALTLGWSLDIVTPNSNPLENVSKIYDFSAMVPLQVENSINYLDKIRKLIVGGGVVSNPLLAKLQNVSTDVFATYGMTETITHIAVKKLNNFSTLKTNFNQSNFYKTLPNVTIYVDERNCLVINAVKVSEKVLFTNDVVRLISDTQFEWLGRFDNVINSGGVKLQPEVIESKLVKVLQKPFFVAGILDDLLGSKLILIIEDTDDNTSEKKEGIVNKIKSLNLFTKFEIPKEIYFLPEFMYTESSKIQRNKTLNLLKL</sequence>